<sequence length="54" mass="6517">MFELWHKWDIQHQQHLADVQARCMMPAERKIQQRKMKAQALANTIIETNIGKHY</sequence>
<organism evidence="1 2">
    <name type="scientific">Cetraspora pellucida</name>
    <dbReference type="NCBI Taxonomy" id="1433469"/>
    <lineage>
        <taxon>Eukaryota</taxon>
        <taxon>Fungi</taxon>
        <taxon>Fungi incertae sedis</taxon>
        <taxon>Mucoromycota</taxon>
        <taxon>Glomeromycotina</taxon>
        <taxon>Glomeromycetes</taxon>
        <taxon>Diversisporales</taxon>
        <taxon>Gigasporaceae</taxon>
        <taxon>Cetraspora</taxon>
    </lineage>
</organism>
<dbReference type="EMBL" id="CAJVQA010000085">
    <property type="protein sequence ID" value="CAG8454892.1"/>
    <property type="molecule type" value="Genomic_DNA"/>
</dbReference>
<accession>A0A9N8VMQ2</accession>
<comment type="caution">
    <text evidence="1">The sequence shown here is derived from an EMBL/GenBank/DDBJ whole genome shotgun (WGS) entry which is preliminary data.</text>
</comment>
<reference evidence="1" key="1">
    <citation type="submission" date="2021-06" db="EMBL/GenBank/DDBJ databases">
        <authorList>
            <person name="Kallberg Y."/>
            <person name="Tangrot J."/>
            <person name="Rosling A."/>
        </authorList>
    </citation>
    <scope>NUCLEOTIDE SEQUENCE</scope>
    <source>
        <strain evidence="1">FL966</strain>
    </source>
</reference>
<evidence type="ECO:0000313" key="1">
    <source>
        <dbReference type="EMBL" id="CAG8454892.1"/>
    </source>
</evidence>
<proteinExistence type="predicted"/>
<dbReference type="AlphaFoldDB" id="A0A9N8VMQ2"/>
<protein>
    <submittedName>
        <fullName evidence="1">13182_t:CDS:1</fullName>
    </submittedName>
</protein>
<evidence type="ECO:0000313" key="2">
    <source>
        <dbReference type="Proteomes" id="UP000789759"/>
    </source>
</evidence>
<dbReference type="Proteomes" id="UP000789759">
    <property type="component" value="Unassembled WGS sequence"/>
</dbReference>
<dbReference type="OrthoDB" id="10517593at2759"/>
<gene>
    <name evidence="1" type="ORF">CPELLU_LOCUS335</name>
</gene>
<name>A0A9N8VMQ2_9GLOM</name>
<keyword evidence="2" id="KW-1185">Reference proteome</keyword>